<reference evidence="5 6" key="1">
    <citation type="submission" date="2018-03" db="EMBL/GenBank/DDBJ databases">
        <title>Genomic Encyclopedia of Archaeal and Bacterial Type Strains, Phase II (KMG-II): from individual species to whole genera.</title>
        <authorList>
            <person name="Goeker M."/>
        </authorList>
    </citation>
    <scope>NUCLEOTIDE SEQUENCE [LARGE SCALE GENOMIC DNA]</scope>
    <source>
        <strain evidence="5 6">DSM 45601</strain>
    </source>
</reference>
<dbReference type="InterPro" id="IPR011041">
    <property type="entry name" value="Quinoprot_gluc/sorb_DH_b-prop"/>
</dbReference>
<dbReference type="InterPro" id="IPR000601">
    <property type="entry name" value="PKD_dom"/>
</dbReference>
<organism evidence="5 6">
    <name type="scientific">Allonocardiopsis opalescens</name>
    <dbReference type="NCBI Taxonomy" id="1144618"/>
    <lineage>
        <taxon>Bacteria</taxon>
        <taxon>Bacillati</taxon>
        <taxon>Actinomycetota</taxon>
        <taxon>Actinomycetes</taxon>
        <taxon>Streptosporangiales</taxon>
        <taxon>Allonocardiopsis</taxon>
    </lineage>
</organism>
<dbReference type="GO" id="GO:0005975">
    <property type="term" value="P:carbohydrate metabolic process"/>
    <property type="evidence" value="ECO:0007669"/>
    <property type="project" value="UniProtKB-ARBA"/>
</dbReference>
<evidence type="ECO:0000313" key="5">
    <source>
        <dbReference type="EMBL" id="PRY01724.1"/>
    </source>
</evidence>
<dbReference type="InterPro" id="IPR011042">
    <property type="entry name" value="6-blade_b-propeller_TolB-like"/>
</dbReference>
<dbReference type="InterPro" id="IPR008979">
    <property type="entry name" value="Galactose-bd-like_sf"/>
</dbReference>
<feature type="domain" description="CBM6" evidence="4">
    <location>
        <begin position="725"/>
        <end position="843"/>
    </location>
</feature>
<dbReference type="Gene3D" id="2.120.10.30">
    <property type="entry name" value="TolB, C-terminal domain"/>
    <property type="match status" value="1"/>
</dbReference>
<protein>
    <submittedName>
        <fullName evidence="5">Glucose/arabinose dehydrogenase</fullName>
    </submittedName>
</protein>
<dbReference type="Pfam" id="PF22888">
    <property type="entry name" value="FIMAH"/>
    <property type="match status" value="1"/>
</dbReference>
<dbReference type="CDD" id="cd00146">
    <property type="entry name" value="PKD"/>
    <property type="match status" value="1"/>
</dbReference>
<dbReference type="PANTHER" id="PTHR19328:SF75">
    <property type="entry name" value="ALDOSE SUGAR DEHYDROGENASE YLII"/>
    <property type="match status" value="1"/>
</dbReference>
<dbReference type="CDD" id="cd04084">
    <property type="entry name" value="CBM6_xylanase-like"/>
    <property type="match status" value="1"/>
</dbReference>
<dbReference type="PANTHER" id="PTHR19328">
    <property type="entry name" value="HEDGEHOG-INTERACTING PROTEIN"/>
    <property type="match status" value="1"/>
</dbReference>
<evidence type="ECO:0000256" key="1">
    <source>
        <dbReference type="ARBA" id="ARBA00022729"/>
    </source>
</evidence>
<accession>A0A2T0QCP7</accession>
<keyword evidence="1 2" id="KW-0732">Signal</keyword>
<dbReference type="InterPro" id="IPR006584">
    <property type="entry name" value="Cellulose-bd_IV"/>
</dbReference>
<dbReference type="PROSITE" id="PS50093">
    <property type="entry name" value="PKD"/>
    <property type="match status" value="1"/>
</dbReference>
<dbReference type="PROSITE" id="PS51175">
    <property type="entry name" value="CBM6"/>
    <property type="match status" value="1"/>
</dbReference>
<dbReference type="GO" id="GO:0030246">
    <property type="term" value="F:carbohydrate binding"/>
    <property type="evidence" value="ECO:0007669"/>
    <property type="project" value="InterPro"/>
</dbReference>
<dbReference type="SUPFAM" id="SSF50952">
    <property type="entry name" value="Soluble quinoprotein glucose dehydrogenase"/>
    <property type="match status" value="1"/>
</dbReference>
<evidence type="ECO:0000259" key="3">
    <source>
        <dbReference type="PROSITE" id="PS50093"/>
    </source>
</evidence>
<feature type="domain" description="PKD" evidence="3">
    <location>
        <begin position="529"/>
        <end position="611"/>
    </location>
</feature>
<name>A0A2T0QCP7_9ACTN</name>
<dbReference type="SMART" id="SM00089">
    <property type="entry name" value="PKD"/>
    <property type="match status" value="1"/>
</dbReference>
<dbReference type="InterPro" id="IPR012938">
    <property type="entry name" value="Glc/Sorbosone_DH"/>
</dbReference>
<dbReference type="EMBL" id="PVZC01000001">
    <property type="protein sequence ID" value="PRY01724.1"/>
    <property type="molecule type" value="Genomic_DNA"/>
</dbReference>
<dbReference type="InterPro" id="IPR013783">
    <property type="entry name" value="Ig-like_fold"/>
</dbReference>
<evidence type="ECO:0000313" key="6">
    <source>
        <dbReference type="Proteomes" id="UP000237846"/>
    </source>
</evidence>
<dbReference type="SUPFAM" id="SSF49299">
    <property type="entry name" value="PKD domain"/>
    <property type="match status" value="1"/>
</dbReference>
<dbReference type="InterPro" id="IPR035986">
    <property type="entry name" value="PKD_dom_sf"/>
</dbReference>
<feature type="chain" id="PRO_5015634155" evidence="2">
    <location>
        <begin position="35"/>
        <end position="939"/>
    </location>
</feature>
<dbReference type="InterPro" id="IPR022409">
    <property type="entry name" value="PKD/Chitinase_dom"/>
</dbReference>
<dbReference type="SUPFAM" id="SSF49785">
    <property type="entry name" value="Galactose-binding domain-like"/>
    <property type="match status" value="1"/>
</dbReference>
<dbReference type="Pfam" id="PF03422">
    <property type="entry name" value="CBM_6"/>
    <property type="match status" value="1"/>
</dbReference>
<dbReference type="Pfam" id="PF18911">
    <property type="entry name" value="PKD_4"/>
    <property type="match status" value="1"/>
</dbReference>
<dbReference type="InterPro" id="IPR054470">
    <property type="entry name" value="FIMAH_dom"/>
</dbReference>
<evidence type="ECO:0000259" key="4">
    <source>
        <dbReference type="PROSITE" id="PS51175"/>
    </source>
</evidence>
<dbReference type="AlphaFoldDB" id="A0A2T0QCP7"/>
<dbReference type="Gene3D" id="2.60.40.10">
    <property type="entry name" value="Immunoglobulins"/>
    <property type="match status" value="1"/>
</dbReference>
<gene>
    <name evidence="5" type="ORF">CLV72_101308</name>
</gene>
<dbReference type="InterPro" id="IPR005084">
    <property type="entry name" value="CBM6"/>
</dbReference>
<comment type="caution">
    <text evidence="5">The sequence shown here is derived from an EMBL/GenBank/DDBJ whole genome shotgun (WGS) entry which is preliminary data.</text>
</comment>
<feature type="signal peptide" evidence="2">
    <location>
        <begin position="1"/>
        <end position="34"/>
    </location>
</feature>
<dbReference type="Proteomes" id="UP000237846">
    <property type="component" value="Unassembled WGS sequence"/>
</dbReference>
<dbReference type="SMART" id="SM00606">
    <property type="entry name" value="CBD_IV"/>
    <property type="match status" value="1"/>
</dbReference>
<sequence length="939" mass="100638">MKPTARPRRAGWARRLTALAVTLLIPLAGLSATAAPASAHDEALHWENYERVLLSESVGEPIDLAVMPDLRVLHTARNGDVRLTDPSTGITRVINRIPVYANSEDGLQTIALDPDFAENGWVYIYYAPPLDTPQGSAPQTLPAGEDESYWDRWLGYNQLSRFQWDEETDSLDLSTEQEIIQVEVQRGQCCHVGGDVGWDAEGNLYLATGDNTPASTPGANGFAPNNDAPNMNPGFDARRGAGSTADLRGKILRITVQEDGSYTIPEGNLFPAGEYDPEQARPEIFVMGVRNPFRMDVDPQTGGVYWGDYGPDSGVANDQRGPMGYVEWQSTSTDRPLNAGWPYCHGPNANYNEWDFATGTPGEFFDCEAGAENNSRHNTGLDVVPPATAPQLYYGDQDTHQPWPELTAFGAGTGQGPMGGPVYHYDTESDNPYRFPAYWDGKVFFSEFSQDYVAAFTQAGPNAEVTAIEDVFPRAEQLSQGLPPWENPMDIEFGPDGSLYVLEYGNGFFRENPEAGLYRIDYVEGNQSPRPSLTATPTGGPVPLEVAFDASGSTDPEGAELTYEWDFDGDGTFDATGPTASHTYTEEGLFNAILRVRDPEGRIGLASRAITPGNTAPTVTIETPPAGGFFEWGQEVPYEVTVTDPEDGDAIDCARVTWQLGLGHNNDHAHPGPTGSGCTGVFPTSTDSDHGPTENVYAAIVVRYTDSGAGDVPPATTEVSLRLLPKYREAEHAAPTSGVEVVNDDDASGFRAVTSLDPGDWIAYDDVNLTGIDGVTLAASSAAGGTVELRWNAPDGPVVGTVEVGASTGYESVSAEFTDPPTETGTLYATSTGGVDLDAFTFRGNGVVPAASAADALADLTAEFGEHVAAGHVDRATANPLSTHLSTAQRHLDRGETALAERSLRRFQEGIRGGGIADSAMAEDLYWAADQVIDGLSEQ</sequence>
<proteinExistence type="predicted"/>
<dbReference type="Pfam" id="PF07995">
    <property type="entry name" value="GSDH"/>
    <property type="match status" value="1"/>
</dbReference>
<keyword evidence="6" id="KW-1185">Reference proteome</keyword>
<dbReference type="RefSeq" id="WP_211302654.1">
    <property type="nucleotide sequence ID" value="NZ_PVZC01000001.1"/>
</dbReference>
<evidence type="ECO:0000256" key="2">
    <source>
        <dbReference type="SAM" id="SignalP"/>
    </source>
</evidence>
<dbReference type="Gene3D" id="2.60.120.260">
    <property type="entry name" value="Galactose-binding domain-like"/>
    <property type="match status" value="1"/>
</dbReference>